<name>A0A443S850_9ACAR</name>
<feature type="transmembrane region" description="Helical" evidence="1">
    <location>
        <begin position="163"/>
        <end position="185"/>
    </location>
</feature>
<dbReference type="PANTHER" id="PTHR20992:SF9">
    <property type="entry name" value="AT15442P-RELATED"/>
    <property type="match status" value="1"/>
</dbReference>
<organism evidence="2 3">
    <name type="scientific">Leptotrombidium deliense</name>
    <dbReference type="NCBI Taxonomy" id="299467"/>
    <lineage>
        <taxon>Eukaryota</taxon>
        <taxon>Metazoa</taxon>
        <taxon>Ecdysozoa</taxon>
        <taxon>Arthropoda</taxon>
        <taxon>Chelicerata</taxon>
        <taxon>Arachnida</taxon>
        <taxon>Acari</taxon>
        <taxon>Acariformes</taxon>
        <taxon>Trombidiformes</taxon>
        <taxon>Prostigmata</taxon>
        <taxon>Anystina</taxon>
        <taxon>Parasitengona</taxon>
        <taxon>Trombiculoidea</taxon>
        <taxon>Trombiculidae</taxon>
        <taxon>Leptotrombidium</taxon>
    </lineage>
</organism>
<keyword evidence="1" id="KW-1133">Transmembrane helix</keyword>
<evidence type="ECO:0000313" key="2">
    <source>
        <dbReference type="EMBL" id="RWS23687.1"/>
    </source>
</evidence>
<dbReference type="VEuPathDB" id="VectorBase:LDEU008353"/>
<accession>A0A443S850</accession>
<evidence type="ECO:0000313" key="3">
    <source>
        <dbReference type="Proteomes" id="UP000288716"/>
    </source>
</evidence>
<feature type="transmembrane region" description="Helical" evidence="1">
    <location>
        <begin position="348"/>
        <end position="373"/>
    </location>
</feature>
<dbReference type="Pfam" id="PF04087">
    <property type="entry name" value="DUF389"/>
    <property type="match status" value="1"/>
</dbReference>
<feature type="transmembrane region" description="Helical" evidence="1">
    <location>
        <begin position="250"/>
        <end position="269"/>
    </location>
</feature>
<keyword evidence="1" id="KW-0812">Transmembrane</keyword>
<dbReference type="InterPro" id="IPR005240">
    <property type="entry name" value="DUF389"/>
</dbReference>
<gene>
    <name evidence="2" type="ORF">B4U80_10648</name>
</gene>
<comment type="caution">
    <text evidence="2">The sequence shown here is derived from an EMBL/GenBank/DDBJ whole genome shotgun (WGS) entry which is preliminary data.</text>
</comment>
<feature type="transmembrane region" description="Helical" evidence="1">
    <location>
        <begin position="140"/>
        <end position="157"/>
    </location>
</feature>
<reference evidence="2 3" key="1">
    <citation type="journal article" date="2018" name="Gigascience">
        <title>Genomes of trombidid mites reveal novel predicted allergens and laterally-transferred genes associated with secondary metabolism.</title>
        <authorList>
            <person name="Dong X."/>
            <person name="Chaisiri K."/>
            <person name="Xia D."/>
            <person name="Armstrong S.D."/>
            <person name="Fang Y."/>
            <person name="Donnelly M.J."/>
            <person name="Kadowaki T."/>
            <person name="McGarry J.W."/>
            <person name="Darby A.C."/>
            <person name="Makepeace B.L."/>
        </authorList>
    </citation>
    <scope>NUCLEOTIDE SEQUENCE [LARGE SCALE GENOMIC DNA]</scope>
    <source>
        <strain evidence="2">UoL-UT</strain>
    </source>
</reference>
<dbReference type="AlphaFoldDB" id="A0A443S850"/>
<dbReference type="EMBL" id="NCKV01006054">
    <property type="protein sequence ID" value="RWS23687.1"/>
    <property type="molecule type" value="Genomic_DNA"/>
</dbReference>
<proteinExistence type="predicted"/>
<dbReference type="OrthoDB" id="543859at2759"/>
<evidence type="ECO:0000256" key="1">
    <source>
        <dbReference type="SAM" id="Phobius"/>
    </source>
</evidence>
<dbReference type="Proteomes" id="UP000288716">
    <property type="component" value="Unassembled WGS sequence"/>
</dbReference>
<keyword evidence="1" id="KW-0472">Membrane</keyword>
<dbReference type="PANTHER" id="PTHR20992">
    <property type="entry name" value="AT15442P-RELATED"/>
    <property type="match status" value="1"/>
</dbReference>
<sequence length="408" mass="46051">MNENIILDDYKFVTEEFGKRRSFEKIVEGCINDLKIFNDVWLMSKNRKYYQVYFTTNSHDTDTTIHYLLSKGIGADKNTSVGYFPFGLFYCKQNDQDNIEKIFAKREDSIKNFLNSITSRLSVFEVLEEIRNSASITFDFILYTLIAGCIACAGLMNNSPVDIASAMMIEPVMATVIAMSFGAVIHDRSLLKMGFRNCFISLIMCLFIGFIYGGIAMIWAKAWNPPAINDFPSGVWPTHEMQRHGLWRTLWYGALQALAAGGALSVTLLNNNQAALVGVAVCSTHLPPFINAGALWAYAVHLETLGLKQHWTSAVDEHTGVTYKMKPSWVPMHHYNYVYYFDMRYESLALGGVSMLLTLVDVICLALAAFAVLKLKEIVPLTKLEANRKLHEEEFACYSRRSTTCTTL</sequence>
<keyword evidence="3" id="KW-1185">Reference proteome</keyword>
<feature type="transmembrane region" description="Helical" evidence="1">
    <location>
        <begin position="276"/>
        <end position="299"/>
    </location>
</feature>
<protein>
    <submittedName>
        <fullName evidence="2">Uncharacterized protein</fullName>
    </submittedName>
</protein>
<feature type="transmembrane region" description="Helical" evidence="1">
    <location>
        <begin position="197"/>
        <end position="220"/>
    </location>
</feature>